<protein>
    <submittedName>
        <fullName evidence="3">Uncharacterized protein</fullName>
    </submittedName>
</protein>
<proteinExistence type="predicted"/>
<dbReference type="WBParaSite" id="nRc.2.0.1.t36026-RA">
    <property type="protein sequence ID" value="nRc.2.0.1.t36026-RA"/>
    <property type="gene ID" value="nRc.2.0.1.g36026"/>
</dbReference>
<keyword evidence="1" id="KW-0472">Membrane</keyword>
<dbReference type="AlphaFoldDB" id="A0A915KD82"/>
<accession>A0A915KD82</accession>
<keyword evidence="1" id="KW-1133">Transmembrane helix</keyword>
<organism evidence="2 3">
    <name type="scientific">Romanomermis culicivorax</name>
    <name type="common">Nematode worm</name>
    <dbReference type="NCBI Taxonomy" id="13658"/>
    <lineage>
        <taxon>Eukaryota</taxon>
        <taxon>Metazoa</taxon>
        <taxon>Ecdysozoa</taxon>
        <taxon>Nematoda</taxon>
        <taxon>Enoplea</taxon>
        <taxon>Dorylaimia</taxon>
        <taxon>Mermithida</taxon>
        <taxon>Mermithoidea</taxon>
        <taxon>Mermithidae</taxon>
        <taxon>Romanomermis</taxon>
    </lineage>
</organism>
<keyword evidence="1" id="KW-0812">Transmembrane</keyword>
<feature type="transmembrane region" description="Helical" evidence="1">
    <location>
        <begin position="21"/>
        <end position="53"/>
    </location>
</feature>
<dbReference type="Proteomes" id="UP000887565">
    <property type="component" value="Unplaced"/>
</dbReference>
<name>A0A915KD82_ROMCU</name>
<evidence type="ECO:0000256" key="1">
    <source>
        <dbReference type="SAM" id="Phobius"/>
    </source>
</evidence>
<sequence>MLNNQELWGRRHDRHYVHDRRVFVTAVVFMTAVGVHDCYVFMAPVIVMIAMFIEFCQYLAGHFMQEI</sequence>
<evidence type="ECO:0000313" key="3">
    <source>
        <dbReference type="WBParaSite" id="nRc.2.0.1.t36026-RA"/>
    </source>
</evidence>
<reference evidence="3" key="1">
    <citation type="submission" date="2022-11" db="UniProtKB">
        <authorList>
            <consortium name="WormBaseParasite"/>
        </authorList>
    </citation>
    <scope>IDENTIFICATION</scope>
</reference>
<evidence type="ECO:0000313" key="2">
    <source>
        <dbReference type="Proteomes" id="UP000887565"/>
    </source>
</evidence>
<keyword evidence="2" id="KW-1185">Reference proteome</keyword>